<evidence type="ECO:0000313" key="1">
    <source>
        <dbReference type="EMBL" id="MBY6275917.1"/>
    </source>
</evidence>
<comment type="caution">
    <text evidence="1">The sequence shown here is derived from an EMBL/GenBank/DDBJ whole genome shotgun (WGS) entry which is preliminary data.</text>
</comment>
<protein>
    <submittedName>
        <fullName evidence="1">Uncharacterized protein</fullName>
    </submittedName>
</protein>
<evidence type="ECO:0000313" key="2">
    <source>
        <dbReference type="Proteomes" id="UP000732377"/>
    </source>
</evidence>
<name>A0A953LJJ1_SYMTR</name>
<sequence length="97" mass="10922">MFHVEHWGRAYQCMTMLPPEILWGAEVVHGVILRRAIRRRQVVSAFARPRAGSVQVLPVTERRLSARSGQSPMPVKRLPRGVSCLTVRTMCGVTRAT</sequence>
<proteinExistence type="predicted"/>
<gene>
    <name evidence="1" type="ORF">CWE10_06780</name>
</gene>
<dbReference type="EMBL" id="PIUK01000047">
    <property type="protein sequence ID" value="MBY6275917.1"/>
    <property type="molecule type" value="Genomic_DNA"/>
</dbReference>
<dbReference type="AlphaFoldDB" id="A0A953LJJ1"/>
<organism evidence="1 2">
    <name type="scientific">Symbiobacterium thermophilum</name>
    <dbReference type="NCBI Taxonomy" id="2734"/>
    <lineage>
        <taxon>Bacteria</taxon>
        <taxon>Bacillati</taxon>
        <taxon>Bacillota</taxon>
        <taxon>Clostridia</taxon>
        <taxon>Eubacteriales</taxon>
        <taxon>Symbiobacteriaceae</taxon>
        <taxon>Symbiobacterium</taxon>
    </lineage>
</organism>
<accession>A0A953LJJ1</accession>
<reference evidence="1" key="1">
    <citation type="submission" date="2017-11" db="EMBL/GenBank/DDBJ databases">
        <title>Three new genomes from thermophilic consortium.</title>
        <authorList>
            <person name="Quaggio R."/>
            <person name="Amgarten D."/>
            <person name="Setubal J.C."/>
        </authorList>
    </citation>
    <scope>NUCLEOTIDE SEQUENCE</scope>
    <source>
        <strain evidence="1">ZCTH01-B2</strain>
    </source>
</reference>
<dbReference type="Proteomes" id="UP000732377">
    <property type="component" value="Unassembled WGS sequence"/>
</dbReference>